<comment type="caution">
    <text evidence="4">The sequence shown here is derived from an EMBL/GenBank/DDBJ whole genome shotgun (WGS) entry which is preliminary data.</text>
</comment>
<feature type="domain" description="Outer membrane protein beta-barrel" evidence="3">
    <location>
        <begin position="6"/>
        <end position="207"/>
    </location>
</feature>
<dbReference type="Proteomes" id="UP000177987">
    <property type="component" value="Unassembled WGS sequence"/>
</dbReference>
<feature type="chain" id="PRO_5009584449" description="Outer membrane protein beta-barrel domain-containing protein" evidence="2">
    <location>
        <begin position="20"/>
        <end position="227"/>
    </location>
</feature>
<name>A0A1G2SH73_9BACT</name>
<dbReference type="AlphaFoldDB" id="A0A1G2SH73"/>
<proteinExistence type="predicted"/>
<dbReference type="Pfam" id="PF13505">
    <property type="entry name" value="OMP_b-brl"/>
    <property type="match status" value="1"/>
</dbReference>
<accession>A0A1G2SH73</accession>
<evidence type="ECO:0000259" key="3">
    <source>
        <dbReference type="Pfam" id="PF13505"/>
    </source>
</evidence>
<reference evidence="4 5" key="1">
    <citation type="journal article" date="2016" name="Nat. Commun.">
        <title>Thousands of microbial genomes shed light on interconnected biogeochemical processes in an aquifer system.</title>
        <authorList>
            <person name="Anantharaman K."/>
            <person name="Brown C.T."/>
            <person name="Hug L.A."/>
            <person name="Sharon I."/>
            <person name="Castelle C.J."/>
            <person name="Probst A.J."/>
            <person name="Thomas B.C."/>
            <person name="Singh A."/>
            <person name="Wilkins M.J."/>
            <person name="Karaoz U."/>
            <person name="Brodie E.L."/>
            <person name="Williams K.H."/>
            <person name="Hubbard S.S."/>
            <person name="Banfield J.F."/>
        </authorList>
    </citation>
    <scope>NUCLEOTIDE SEQUENCE [LARGE SCALE GENOMIC DNA]</scope>
</reference>
<keyword evidence="1 2" id="KW-0732">Signal</keyword>
<evidence type="ECO:0000313" key="4">
    <source>
        <dbReference type="EMBL" id="OHA84062.1"/>
    </source>
</evidence>
<dbReference type="EMBL" id="MHUW01000007">
    <property type="protein sequence ID" value="OHA84062.1"/>
    <property type="molecule type" value="Genomic_DNA"/>
</dbReference>
<feature type="signal peptide" evidence="2">
    <location>
        <begin position="1"/>
        <end position="19"/>
    </location>
</feature>
<protein>
    <recommendedName>
        <fullName evidence="3">Outer membrane protein beta-barrel domain-containing protein</fullName>
    </recommendedName>
</protein>
<evidence type="ECO:0000313" key="5">
    <source>
        <dbReference type="Proteomes" id="UP000177987"/>
    </source>
</evidence>
<dbReference type="InterPro" id="IPR011250">
    <property type="entry name" value="OMP/PagP_B-barrel"/>
</dbReference>
<dbReference type="InterPro" id="IPR027385">
    <property type="entry name" value="Beta-barrel_OMP"/>
</dbReference>
<gene>
    <name evidence="4" type="ORF">A2937_02610</name>
</gene>
<evidence type="ECO:0000256" key="1">
    <source>
        <dbReference type="ARBA" id="ARBA00022729"/>
    </source>
</evidence>
<dbReference type="SUPFAM" id="SSF56925">
    <property type="entry name" value="OMPA-like"/>
    <property type="match status" value="1"/>
</dbReference>
<evidence type="ECO:0000256" key="2">
    <source>
        <dbReference type="SAM" id="SignalP"/>
    </source>
</evidence>
<organism evidence="4 5">
    <name type="scientific">Candidatus Yonathbacteria bacterium RIFCSPLOWO2_01_FULL_47_33b</name>
    <dbReference type="NCBI Taxonomy" id="1802727"/>
    <lineage>
        <taxon>Bacteria</taxon>
        <taxon>Candidatus Yonathiibacteriota</taxon>
    </lineage>
</organism>
<sequence>MKLLLVVLALVFLPFDVFADDGKNCSINLGAGQISIDANRFTMSAAEQRLMQDPHIVASRTVHNKTDVQQISLGCMVTEHWGVDVVATRGIEFAIENTIDLPDLAAFEETNNLPVTPTSATVTRSVKANTTLGAVVNYVLPINDSFSLRFGVGIHRITLNETSQIEVSDVTGRHLIIPGPSEKKSGNIPTITIGAGMKVARDFSLAGQFYVPAKGVRAVFVTLKYDF</sequence>